<organism evidence="1 2">
    <name type="scientific">Marmoricola endophyticus</name>
    <dbReference type="NCBI Taxonomy" id="2040280"/>
    <lineage>
        <taxon>Bacteria</taxon>
        <taxon>Bacillati</taxon>
        <taxon>Actinomycetota</taxon>
        <taxon>Actinomycetes</taxon>
        <taxon>Propionibacteriales</taxon>
        <taxon>Nocardioidaceae</taxon>
        <taxon>Marmoricola</taxon>
    </lineage>
</organism>
<gene>
    <name evidence="1" type="ORF">GCM10011519_07760</name>
</gene>
<comment type="caution">
    <text evidence="1">The sequence shown here is derived from an EMBL/GenBank/DDBJ whole genome shotgun (WGS) entry which is preliminary data.</text>
</comment>
<keyword evidence="2" id="KW-1185">Reference proteome</keyword>
<protein>
    <submittedName>
        <fullName evidence="1">Uncharacterized protein</fullName>
    </submittedName>
</protein>
<proteinExistence type="predicted"/>
<accession>A0A917EZZ4</accession>
<sequence>MTYDIAVWVPSRPGRPSDREATADFERRVEASEERYLARRPPAPQLARVADLLEARFDGPEPPWEELRGELDGDSLYVTIGGLGGHEGPEVERYLSQIAADVGVVVYSPLGESVVAAPLT</sequence>
<evidence type="ECO:0000313" key="1">
    <source>
        <dbReference type="EMBL" id="GGF36666.1"/>
    </source>
</evidence>
<dbReference type="AlphaFoldDB" id="A0A917EZZ4"/>
<evidence type="ECO:0000313" key="2">
    <source>
        <dbReference type="Proteomes" id="UP000649179"/>
    </source>
</evidence>
<dbReference type="EMBL" id="BMKQ01000001">
    <property type="protein sequence ID" value="GGF36666.1"/>
    <property type="molecule type" value="Genomic_DNA"/>
</dbReference>
<reference evidence="1" key="1">
    <citation type="journal article" date="2014" name="Int. J. Syst. Evol. Microbiol.">
        <title>Complete genome sequence of Corynebacterium casei LMG S-19264T (=DSM 44701T), isolated from a smear-ripened cheese.</title>
        <authorList>
            <consortium name="US DOE Joint Genome Institute (JGI-PGF)"/>
            <person name="Walter F."/>
            <person name="Albersmeier A."/>
            <person name="Kalinowski J."/>
            <person name="Ruckert C."/>
        </authorList>
    </citation>
    <scope>NUCLEOTIDE SEQUENCE</scope>
    <source>
        <strain evidence="1">CGMCC 1.16067</strain>
    </source>
</reference>
<reference evidence="1" key="2">
    <citation type="submission" date="2020-09" db="EMBL/GenBank/DDBJ databases">
        <authorList>
            <person name="Sun Q."/>
            <person name="Zhou Y."/>
        </authorList>
    </citation>
    <scope>NUCLEOTIDE SEQUENCE</scope>
    <source>
        <strain evidence="1">CGMCC 1.16067</strain>
    </source>
</reference>
<name>A0A917EZZ4_9ACTN</name>
<dbReference type="Proteomes" id="UP000649179">
    <property type="component" value="Unassembled WGS sequence"/>
</dbReference>
<dbReference type="RefSeq" id="WP_188778402.1">
    <property type="nucleotide sequence ID" value="NZ_BMKQ01000001.1"/>
</dbReference>